<keyword evidence="1" id="KW-0040">ANK repeat</keyword>
<dbReference type="SMART" id="SM00248">
    <property type="entry name" value="ANK"/>
    <property type="match status" value="3"/>
</dbReference>
<keyword evidence="4" id="KW-1185">Reference proteome</keyword>
<evidence type="ECO:0000256" key="2">
    <source>
        <dbReference type="SAM" id="MobiDB-lite"/>
    </source>
</evidence>
<accession>A0A8T1VIA4</accession>
<feature type="repeat" description="ANK" evidence="1">
    <location>
        <begin position="280"/>
        <end position="312"/>
    </location>
</feature>
<feature type="region of interest" description="Disordered" evidence="2">
    <location>
        <begin position="341"/>
        <end position="423"/>
    </location>
</feature>
<comment type="caution">
    <text evidence="3">The sequence shown here is derived from an EMBL/GenBank/DDBJ whole genome shotgun (WGS) entry which is preliminary data.</text>
</comment>
<dbReference type="AlphaFoldDB" id="A0A8T1VIA4"/>
<feature type="compositionally biased region" description="Basic and acidic residues" evidence="2">
    <location>
        <begin position="341"/>
        <end position="354"/>
    </location>
</feature>
<dbReference type="PROSITE" id="PS50088">
    <property type="entry name" value="ANK_REPEAT"/>
    <property type="match status" value="1"/>
</dbReference>
<dbReference type="OrthoDB" id="100219at2759"/>
<feature type="compositionally biased region" description="Low complexity" evidence="2">
    <location>
        <begin position="408"/>
        <end position="422"/>
    </location>
</feature>
<dbReference type="Proteomes" id="UP000694044">
    <property type="component" value="Unassembled WGS sequence"/>
</dbReference>
<reference evidence="3" key="1">
    <citation type="submission" date="2021-02" db="EMBL/GenBank/DDBJ databases">
        <authorList>
            <person name="Palmer J.M."/>
        </authorList>
    </citation>
    <scope>NUCLEOTIDE SEQUENCE</scope>
    <source>
        <strain evidence="3">SCRP734</strain>
    </source>
</reference>
<dbReference type="EMBL" id="JAGDFM010000321">
    <property type="protein sequence ID" value="KAG7379919.1"/>
    <property type="molecule type" value="Genomic_DNA"/>
</dbReference>
<sequence>MCDRLGRRQYHDDYIAHPAPGESRQYRVNRGLEDAVMMDLMPLVDCLQNDGSLDLNALPIGNRAVQIRRLDGEAVKAMCKKTAVVIKAKFATPPLICAQKYFTFPARPDFVNQEYGSKSFKKRTEGHNRENVFCELMDLLEDSDGPLSESDLNKLKAEIRKDPELLNMLSLRSMSWTDPNQCDPATVPRDDMSTLLHLAAAGPAHDADLVEWMVQMGVLTLQPTLHCRIEPRQSSVRCSRDDLCKTMAVHSAAISGHEDIVRIILEADNIIDLNTPTFDTKETLAHLAVKHGHRSLYRMLAGLGADLRIKDRNGKRVCDMTADRSWARGIVDSTATLERSQDALEGEKNRDAQFRHQGSLRAERLRQSVSAQREEERQRMFAHASPNIADGSKKKCKKGKKGKKGRAKGSAPTASASNPAPAEVKLDDVSNLLQDLLTTTGAEVDTNDDSARITLLEDSIDNTAAMFSRLRDPDISTDSKIDDAQRACTLIEKLERVIEMCSHPSRLLSMDRQLRSVVTSEAQQIIHMMQKLYRVDHAAIAVPALDAVRKLCDTTLAFTKFVVGTAHLCVSIDRKPQARELLDVLEKRFLKMPFDKREPGGFRELVQTYCAARDAMGMGRTSSPETFRTLEWYLIYAVDSYELQVILDGMDGRPFYFEFTTTASAQQFDEFERLIDMRPELDAVACFGKRAKHVIYGGTSEENVARVRDLVLWLAAAGGIQFADRSSHPCTPAIHVGQFVFSAAGIVRDAAAA</sequence>
<evidence type="ECO:0000313" key="4">
    <source>
        <dbReference type="Proteomes" id="UP000694044"/>
    </source>
</evidence>
<dbReference type="Pfam" id="PF12796">
    <property type="entry name" value="Ank_2"/>
    <property type="match status" value="1"/>
</dbReference>
<evidence type="ECO:0000256" key="1">
    <source>
        <dbReference type="PROSITE-ProRule" id="PRU00023"/>
    </source>
</evidence>
<organism evidence="3 4">
    <name type="scientific">Phytophthora pseudosyringae</name>
    <dbReference type="NCBI Taxonomy" id="221518"/>
    <lineage>
        <taxon>Eukaryota</taxon>
        <taxon>Sar</taxon>
        <taxon>Stramenopiles</taxon>
        <taxon>Oomycota</taxon>
        <taxon>Peronosporomycetes</taxon>
        <taxon>Peronosporales</taxon>
        <taxon>Peronosporaceae</taxon>
        <taxon>Phytophthora</taxon>
    </lineage>
</organism>
<proteinExistence type="predicted"/>
<dbReference type="PROSITE" id="PS50297">
    <property type="entry name" value="ANK_REP_REGION"/>
    <property type="match status" value="1"/>
</dbReference>
<dbReference type="InterPro" id="IPR002110">
    <property type="entry name" value="Ankyrin_rpt"/>
</dbReference>
<feature type="compositionally biased region" description="Basic residues" evidence="2">
    <location>
        <begin position="394"/>
        <end position="407"/>
    </location>
</feature>
<gene>
    <name evidence="3" type="ORF">PHYPSEUDO_008014</name>
</gene>
<feature type="compositionally biased region" description="Basic and acidic residues" evidence="2">
    <location>
        <begin position="361"/>
        <end position="379"/>
    </location>
</feature>
<name>A0A8T1VIA4_9STRA</name>
<protein>
    <submittedName>
        <fullName evidence="3">Uncharacterized protein</fullName>
    </submittedName>
</protein>
<evidence type="ECO:0000313" key="3">
    <source>
        <dbReference type="EMBL" id="KAG7379919.1"/>
    </source>
</evidence>